<evidence type="ECO:0000259" key="1">
    <source>
        <dbReference type="Pfam" id="PF08937"/>
    </source>
</evidence>
<accession>A0AAD0P9T1</accession>
<evidence type="ECO:0000313" key="3">
    <source>
        <dbReference type="EMBL" id="AWZ41083.1"/>
    </source>
</evidence>
<evidence type="ECO:0000313" key="5">
    <source>
        <dbReference type="Proteomes" id="UP000250153"/>
    </source>
</evidence>
<feature type="domain" description="Thoeris protein ThsB TIR-like" evidence="1">
    <location>
        <begin position="6"/>
        <end position="102"/>
    </location>
</feature>
<dbReference type="EMBL" id="CP023566">
    <property type="protein sequence ID" value="AWZ41083.1"/>
    <property type="molecule type" value="Genomic_DNA"/>
</dbReference>
<evidence type="ECO:0000313" key="2">
    <source>
        <dbReference type="EMBL" id="AWZ37926.1"/>
    </source>
</evidence>
<dbReference type="EMBL" id="CP023565">
    <property type="protein sequence ID" value="AWZ37926.1"/>
    <property type="molecule type" value="Genomic_DNA"/>
</dbReference>
<proteinExistence type="predicted"/>
<dbReference type="GeneID" id="48466054"/>
<dbReference type="Proteomes" id="UP000250153">
    <property type="component" value="Chromosome"/>
</dbReference>
<protein>
    <submittedName>
        <fullName evidence="2">Molecular chaperone Tir</fullName>
    </submittedName>
</protein>
<evidence type="ECO:0000313" key="4">
    <source>
        <dbReference type="Proteomes" id="UP000250143"/>
    </source>
</evidence>
<dbReference type="Pfam" id="PF08937">
    <property type="entry name" value="ThsB_TIR"/>
    <property type="match status" value="1"/>
</dbReference>
<gene>
    <name evidence="3" type="ORF">CPQ89_08655</name>
    <name evidence="2" type="ORF">CPS94_02810</name>
</gene>
<keyword evidence="4" id="KW-1185">Reference proteome</keyword>
<dbReference type="InterPro" id="IPR015032">
    <property type="entry name" value="ThsB__TIR-like_domain"/>
</dbReference>
<name>A0AAD0P9T1_9LACO</name>
<sequence>MSHKCFISFKTEDIAYKNYIQQIDQLDVIDKSLNEPINSNNEEYIMRKIREDHLNDSTVTLVLIGTNSAENNVYENQTFIKRELQASLYDKPNGILGIVLPNMYNSIYKGEHLCSACGKYHEFVNINNDTTIREFNYNYYIPNSKCSWGEKDRYCVLVRWDDFITNPNFYIDFAYSKRKDPIANKIRVFPTNQ</sequence>
<reference evidence="4 5" key="1">
    <citation type="submission" date="2017-09" db="EMBL/GenBank/DDBJ databases">
        <title>Predominant Lactobacillus spp. isolated from feces of mice subjected to short-term calorie restriction.</title>
        <authorList>
            <person name="Zhang C."/>
            <person name="Zhao L."/>
            <person name="Pan F."/>
        </authorList>
    </citation>
    <scope>NUCLEOTIDE SEQUENCE [LARGE SCALE GENOMIC DNA]</scope>
    <source>
        <strain evidence="3 4">CR141</strain>
        <strain evidence="2 5">CR147</strain>
    </source>
</reference>
<dbReference type="RefSeq" id="WP_112195260.1">
    <property type="nucleotide sequence ID" value="NZ_CP023565.1"/>
</dbReference>
<organism evidence="2 5">
    <name type="scientific">Ligilactobacillus murinus</name>
    <dbReference type="NCBI Taxonomy" id="1622"/>
    <lineage>
        <taxon>Bacteria</taxon>
        <taxon>Bacillati</taxon>
        <taxon>Bacillota</taxon>
        <taxon>Bacilli</taxon>
        <taxon>Lactobacillales</taxon>
        <taxon>Lactobacillaceae</taxon>
        <taxon>Ligilactobacillus</taxon>
    </lineage>
</organism>
<dbReference type="KEGG" id="lmur:CPS94_02810"/>
<dbReference type="AlphaFoldDB" id="A0AAD0P9T1"/>
<dbReference type="Proteomes" id="UP000250143">
    <property type="component" value="Chromosome"/>
</dbReference>